<reference evidence="2 3" key="1">
    <citation type="submission" date="2020-08" db="EMBL/GenBank/DDBJ databases">
        <title>Sequencing the genomes of 1000 actinobacteria strains.</title>
        <authorList>
            <person name="Klenk H.-P."/>
        </authorList>
    </citation>
    <scope>NUCLEOTIDE SEQUENCE [LARGE SCALE GENOMIC DNA]</scope>
    <source>
        <strain evidence="2 3">DSM 20419</strain>
    </source>
</reference>
<dbReference type="EMBL" id="JACHWJ010000004">
    <property type="protein sequence ID" value="MBB2958575.1"/>
    <property type="molecule type" value="Genomic_DNA"/>
</dbReference>
<evidence type="ECO:0000259" key="1">
    <source>
        <dbReference type="Pfam" id="PF01636"/>
    </source>
</evidence>
<gene>
    <name evidence="2" type="ORF">FHX72_002721</name>
</gene>
<dbReference type="InterPro" id="IPR002575">
    <property type="entry name" value="Aminoglycoside_PTrfase"/>
</dbReference>
<dbReference type="Gene3D" id="1.10.510.10">
    <property type="entry name" value="Transferase(Phosphotransferase) domain 1"/>
    <property type="match status" value="1"/>
</dbReference>
<protein>
    <recommendedName>
        <fullName evidence="1">Aminoglycoside phosphotransferase domain-containing protein</fullName>
    </recommendedName>
</protein>
<dbReference type="RefSeq" id="WP_068492313.1">
    <property type="nucleotide sequence ID" value="NZ_CZJY01000017.1"/>
</dbReference>
<keyword evidence="3" id="KW-1185">Reference proteome</keyword>
<evidence type="ECO:0000313" key="2">
    <source>
        <dbReference type="EMBL" id="MBB2958575.1"/>
    </source>
</evidence>
<proteinExistence type="predicted"/>
<dbReference type="AlphaFoldDB" id="A0A7W4UQ56"/>
<dbReference type="OrthoDB" id="4909686at2"/>
<dbReference type="Proteomes" id="UP000545286">
    <property type="component" value="Unassembled WGS sequence"/>
</dbReference>
<name>A0A7W4UQ56_9MICO</name>
<accession>A0A7W4UQ56</accession>
<comment type="caution">
    <text evidence="2">The sequence shown here is derived from an EMBL/GenBank/DDBJ whole genome shotgun (WGS) entry which is preliminary data.</text>
</comment>
<dbReference type="InterPro" id="IPR011009">
    <property type="entry name" value="Kinase-like_dom_sf"/>
</dbReference>
<sequence length="509" mass="55208">MTTDPHEPLLHAWRRNDWRFLTGALEPAHLGYIGNVSPEALAALRLLQPDARAVGSMGTADDGAFDLVFSASSSPLDIVRGFAALSENGALCIEVGGALAAGASAAPLRQTLRRAKRIPGAHALAYWSAPDLARTARLVPMHDAPALDATLARHDGSSRLRALSIGARLAGRMHAHWVFARQGYVVVTRSRTPHPIFGDEHPVIITPRFDTSRHVVALRETESGSGSWVAKVPRQPGDDSGIGREGRMLEALRVAAPELAASVPRVERFTMIGSTTYLLREAMHGAPLDPAAVARDHDLAVEIGLRFIDAMPRTRESSENSNWFDTLVTAPLERLSALSGRASITRLVERTHEALAGLRERPMPAVFEHGDLGHPNVLLAPSGELRVLDWERAREHGLPGHDLVFYLQYCAESARGAFTREAQRRAFDELWAVGGEGRRLLERQLGGHGLGFDAAFVLLAWTRSAATLADRLEANADSAGMADQLIAADRDVMLWSHALDWLGGTDHSS</sequence>
<dbReference type="Pfam" id="PF01636">
    <property type="entry name" value="APH"/>
    <property type="match status" value="1"/>
</dbReference>
<organism evidence="2 3">
    <name type="scientific">Pseudoclavibacter helvolus</name>
    <dbReference type="NCBI Taxonomy" id="255205"/>
    <lineage>
        <taxon>Bacteria</taxon>
        <taxon>Bacillati</taxon>
        <taxon>Actinomycetota</taxon>
        <taxon>Actinomycetes</taxon>
        <taxon>Micrococcales</taxon>
        <taxon>Microbacteriaceae</taxon>
        <taxon>Pseudoclavibacter</taxon>
    </lineage>
</organism>
<evidence type="ECO:0000313" key="3">
    <source>
        <dbReference type="Proteomes" id="UP000545286"/>
    </source>
</evidence>
<dbReference type="Gene3D" id="1.20.58.840">
    <property type="match status" value="1"/>
</dbReference>
<dbReference type="SUPFAM" id="SSF56112">
    <property type="entry name" value="Protein kinase-like (PK-like)"/>
    <property type="match status" value="1"/>
</dbReference>
<feature type="domain" description="Aminoglycoside phosphotransferase" evidence="1">
    <location>
        <begin position="218"/>
        <end position="432"/>
    </location>
</feature>